<dbReference type="InterPro" id="IPR014879">
    <property type="entry name" value="Spo0A_C"/>
</dbReference>
<evidence type="ECO:0000256" key="12">
    <source>
        <dbReference type="ARBA" id="ARBA00023163"/>
    </source>
</evidence>
<evidence type="ECO:0000256" key="9">
    <source>
        <dbReference type="ARBA" id="ARBA00023015"/>
    </source>
</evidence>
<dbReference type="GO" id="GO:0051606">
    <property type="term" value="P:detection of stimulus"/>
    <property type="evidence" value="ECO:0007669"/>
    <property type="project" value="UniProtKB-UniRule"/>
</dbReference>
<dbReference type="GO" id="GO:0030435">
    <property type="term" value="P:sporulation resulting in formation of a cellular spore"/>
    <property type="evidence" value="ECO:0007669"/>
    <property type="project" value="UniProtKB-UniRule"/>
</dbReference>
<feature type="binding site" evidence="15">
    <location>
        <position position="56"/>
    </location>
    <ligand>
        <name>Ca(2+)</name>
        <dbReference type="ChEBI" id="CHEBI:29108"/>
    </ligand>
</feature>
<evidence type="ECO:0000313" key="19">
    <source>
        <dbReference type="Proteomes" id="UP000824049"/>
    </source>
</evidence>
<dbReference type="EMBL" id="DXBR01000010">
    <property type="protein sequence ID" value="HIZ38496.1"/>
    <property type="molecule type" value="Genomic_DNA"/>
</dbReference>
<keyword evidence="5 16" id="KW-0597">Phosphoprotein</keyword>
<feature type="binding site" evidence="15">
    <location>
        <position position="11"/>
    </location>
    <ligand>
        <name>Ca(2+)</name>
        <dbReference type="ChEBI" id="CHEBI:29108"/>
    </ligand>
</feature>
<dbReference type="SMART" id="SM00448">
    <property type="entry name" value="REC"/>
    <property type="match status" value="1"/>
</dbReference>
<evidence type="ECO:0000256" key="11">
    <source>
        <dbReference type="ARBA" id="ARBA00023159"/>
    </source>
</evidence>
<keyword evidence="4 14" id="KW-0678">Repressor</keyword>
<dbReference type="GO" id="GO:0000160">
    <property type="term" value="P:phosphorelay signal transduction system"/>
    <property type="evidence" value="ECO:0007669"/>
    <property type="project" value="UniProtKB-UniRule"/>
</dbReference>
<evidence type="ECO:0000256" key="4">
    <source>
        <dbReference type="ARBA" id="ARBA00022491"/>
    </source>
</evidence>
<dbReference type="PROSITE" id="PS50110">
    <property type="entry name" value="RESPONSE_REGULATORY"/>
    <property type="match status" value="1"/>
</dbReference>
<accession>A0A9D2J6I7</accession>
<dbReference type="NCBIfam" id="TIGR02875">
    <property type="entry name" value="spore_0_A"/>
    <property type="match status" value="1"/>
</dbReference>
<dbReference type="InterPro" id="IPR036388">
    <property type="entry name" value="WH-like_DNA-bd_sf"/>
</dbReference>
<protein>
    <recommendedName>
        <fullName evidence="2 14">Stage 0 sporulation protein A homolog</fullName>
    </recommendedName>
</protein>
<evidence type="ECO:0000256" key="10">
    <source>
        <dbReference type="ARBA" id="ARBA00023125"/>
    </source>
</evidence>
<dbReference type="PANTHER" id="PTHR44591">
    <property type="entry name" value="STRESS RESPONSE REGULATOR PROTEIN 1"/>
    <property type="match status" value="1"/>
</dbReference>
<dbReference type="SUPFAM" id="SSF46894">
    <property type="entry name" value="C-terminal effector domain of the bipartite response regulators"/>
    <property type="match status" value="1"/>
</dbReference>
<reference evidence="18" key="2">
    <citation type="submission" date="2021-04" db="EMBL/GenBank/DDBJ databases">
        <authorList>
            <person name="Gilroy R."/>
        </authorList>
    </citation>
    <scope>NUCLEOTIDE SEQUENCE</scope>
    <source>
        <strain evidence="18">CHK179-28034</strain>
    </source>
</reference>
<dbReference type="InterPro" id="IPR001789">
    <property type="entry name" value="Sig_transdc_resp-reg_receiver"/>
</dbReference>
<dbReference type="GO" id="GO:0003700">
    <property type="term" value="F:DNA-binding transcription factor activity"/>
    <property type="evidence" value="ECO:0007669"/>
    <property type="project" value="InterPro"/>
</dbReference>
<evidence type="ECO:0000259" key="17">
    <source>
        <dbReference type="PROSITE" id="PS50110"/>
    </source>
</evidence>
<comment type="function">
    <text evidence="13 14">May play the central regulatory role in sporulation. It may be an element of the effector pathway responsible for the activation of sporulation genes in response to nutritional stress. Spo0A may act in concert with spo0H (a sigma factor) to control the expression of some genes that are critical to the sporulation process.</text>
</comment>
<feature type="domain" description="Response regulatory" evidence="17">
    <location>
        <begin position="5"/>
        <end position="124"/>
    </location>
</feature>
<keyword evidence="8 14" id="KW-0902">Two-component regulatory system</keyword>
<dbReference type="Gene3D" id="1.10.10.10">
    <property type="entry name" value="Winged helix-like DNA-binding domain superfamily/Winged helix DNA-binding domain"/>
    <property type="match status" value="1"/>
</dbReference>
<dbReference type="Gene3D" id="3.40.50.2300">
    <property type="match status" value="1"/>
</dbReference>
<dbReference type="InterPro" id="IPR050595">
    <property type="entry name" value="Bact_response_regulator"/>
</dbReference>
<evidence type="ECO:0000256" key="3">
    <source>
        <dbReference type="ARBA" id="ARBA00022490"/>
    </source>
</evidence>
<dbReference type="GO" id="GO:0005509">
    <property type="term" value="F:calcium ion binding"/>
    <property type="evidence" value="ECO:0007669"/>
    <property type="project" value="UniProtKB-UniRule"/>
</dbReference>
<evidence type="ECO:0000256" key="7">
    <source>
        <dbReference type="ARBA" id="ARBA00022969"/>
    </source>
</evidence>
<dbReference type="AlphaFoldDB" id="A0A9D2J6I7"/>
<gene>
    <name evidence="18" type="primary">spo0A</name>
    <name evidence="18" type="ORF">H9968_01015</name>
</gene>
<dbReference type="Pfam" id="PF08769">
    <property type="entry name" value="Spo0A_C"/>
    <property type="match status" value="1"/>
</dbReference>
<evidence type="ECO:0000256" key="1">
    <source>
        <dbReference type="ARBA" id="ARBA00004496"/>
    </source>
</evidence>
<dbReference type="GO" id="GO:0005737">
    <property type="term" value="C:cytoplasm"/>
    <property type="evidence" value="ECO:0007669"/>
    <property type="project" value="UniProtKB-SubCell"/>
</dbReference>
<evidence type="ECO:0000256" key="16">
    <source>
        <dbReference type="PROSITE-ProRule" id="PRU00169"/>
    </source>
</evidence>
<evidence type="ECO:0000256" key="6">
    <source>
        <dbReference type="ARBA" id="ARBA00022837"/>
    </source>
</evidence>
<evidence type="ECO:0000256" key="13">
    <source>
        <dbReference type="ARBA" id="ARBA00024867"/>
    </source>
</evidence>
<name>A0A9D2J6I7_9FIRM</name>
<keyword evidence="9 14" id="KW-0805">Transcription regulation</keyword>
<keyword evidence="7 14" id="KW-0749">Sporulation</keyword>
<dbReference type="Proteomes" id="UP000824049">
    <property type="component" value="Unassembled WGS sequence"/>
</dbReference>
<reference evidence="18" key="1">
    <citation type="journal article" date="2021" name="PeerJ">
        <title>Extensive microbial diversity within the chicken gut microbiome revealed by metagenomics and culture.</title>
        <authorList>
            <person name="Gilroy R."/>
            <person name="Ravi A."/>
            <person name="Getino M."/>
            <person name="Pursley I."/>
            <person name="Horton D.L."/>
            <person name="Alikhan N.F."/>
            <person name="Baker D."/>
            <person name="Gharbi K."/>
            <person name="Hall N."/>
            <person name="Watson M."/>
            <person name="Adriaenssens E.M."/>
            <person name="Foster-Nyarko E."/>
            <person name="Jarju S."/>
            <person name="Secka A."/>
            <person name="Antonio M."/>
            <person name="Oren A."/>
            <person name="Chaudhuri R.R."/>
            <person name="La Ragione R."/>
            <person name="Hildebrand F."/>
            <person name="Pallen M.J."/>
        </authorList>
    </citation>
    <scope>NUCLEOTIDE SEQUENCE</scope>
    <source>
        <strain evidence="18">CHK179-28034</strain>
    </source>
</reference>
<feature type="modified residue" description="4-aspartylphosphate" evidence="16">
    <location>
        <position position="56"/>
    </location>
</feature>
<dbReference type="GO" id="GO:0003677">
    <property type="term" value="F:DNA binding"/>
    <property type="evidence" value="ECO:0007669"/>
    <property type="project" value="UniProtKB-KW"/>
</dbReference>
<dbReference type="PANTHER" id="PTHR44591:SF14">
    <property type="entry name" value="PROTEIN PILG"/>
    <property type="match status" value="1"/>
</dbReference>
<comment type="cofactor">
    <cofactor evidence="14 15">
        <name>Ca(2+)</name>
        <dbReference type="ChEBI" id="CHEBI:29108"/>
    </cofactor>
    <text evidence="14 15">Binds 1 Ca(2+) ion per subunit.</text>
</comment>
<evidence type="ECO:0000256" key="14">
    <source>
        <dbReference type="PIRNR" id="PIRNR002937"/>
    </source>
</evidence>
<keyword evidence="11 14" id="KW-0010">Activator</keyword>
<evidence type="ECO:0000256" key="2">
    <source>
        <dbReference type="ARBA" id="ARBA00018672"/>
    </source>
</evidence>
<keyword evidence="14 15" id="KW-0479">Metal-binding</keyword>
<evidence type="ECO:0000256" key="5">
    <source>
        <dbReference type="ARBA" id="ARBA00022553"/>
    </source>
</evidence>
<feature type="binding site" evidence="15">
    <location>
        <position position="10"/>
    </location>
    <ligand>
        <name>Ca(2+)</name>
        <dbReference type="ChEBI" id="CHEBI:29108"/>
    </ligand>
</feature>
<keyword evidence="10 14" id="KW-0238">DNA-binding</keyword>
<keyword evidence="3 14" id="KW-0963">Cytoplasm</keyword>
<dbReference type="InterPro" id="IPR012052">
    <property type="entry name" value="Spore_0_A"/>
</dbReference>
<dbReference type="PIRSF" id="PIRSF002937">
    <property type="entry name" value="Res_reg_Spo0A"/>
    <property type="match status" value="1"/>
</dbReference>
<sequence>MSNINVAIADDNERIRHNLKDLVSREQDMTIVGSASDGVDAVSMIRRTHPDVVLLDIIMPKMDGLGVLEEIQKDKEMEKKPAFIVLTAMEQEMITKEALELGAWYVILKPFDQNSLMKKIRQVKNGKKAKEDAGKFISMEKEQKHTDMEYQLEVIVTNIIHEIGVPAHIKGYQYLRDSIKMAVTDMDILNSITKQLYPTIAKMHKTTPSRVERAIRHAIEVAWNRGKMDTIHELFGYTIQSGKGKPTNSEFIALISDKIRLEYKNAIDFNKLQ</sequence>
<evidence type="ECO:0000256" key="8">
    <source>
        <dbReference type="ARBA" id="ARBA00023012"/>
    </source>
</evidence>
<comment type="subcellular location">
    <subcellularLocation>
        <location evidence="1 14">Cytoplasm</location>
    </subcellularLocation>
</comment>
<organism evidence="18 19">
    <name type="scientific">Candidatus Anaerobutyricum stercoris</name>
    <dbReference type="NCBI Taxonomy" id="2838457"/>
    <lineage>
        <taxon>Bacteria</taxon>
        <taxon>Bacillati</taxon>
        <taxon>Bacillota</taxon>
        <taxon>Clostridia</taxon>
        <taxon>Lachnospirales</taxon>
        <taxon>Lachnospiraceae</taxon>
        <taxon>Anaerobutyricum</taxon>
    </lineage>
</organism>
<comment type="caution">
    <text evidence="18">The sequence shown here is derived from an EMBL/GenBank/DDBJ whole genome shotgun (WGS) entry which is preliminary data.</text>
</comment>
<evidence type="ECO:0000256" key="15">
    <source>
        <dbReference type="PIRSR" id="PIRSR002937-1"/>
    </source>
</evidence>
<dbReference type="GO" id="GO:0042173">
    <property type="term" value="P:regulation of sporulation resulting in formation of a cellular spore"/>
    <property type="evidence" value="ECO:0007669"/>
    <property type="project" value="InterPro"/>
</dbReference>
<dbReference type="InterPro" id="IPR016032">
    <property type="entry name" value="Sig_transdc_resp-reg_C-effctor"/>
</dbReference>
<proteinExistence type="predicted"/>
<dbReference type="InterPro" id="IPR011006">
    <property type="entry name" value="CheY-like_superfamily"/>
</dbReference>
<dbReference type="Pfam" id="PF00072">
    <property type="entry name" value="Response_reg"/>
    <property type="match status" value="1"/>
</dbReference>
<keyword evidence="12 14" id="KW-0804">Transcription</keyword>
<keyword evidence="6 14" id="KW-0106">Calcium</keyword>
<evidence type="ECO:0000313" key="18">
    <source>
        <dbReference type="EMBL" id="HIZ38496.1"/>
    </source>
</evidence>
<dbReference type="SUPFAM" id="SSF52172">
    <property type="entry name" value="CheY-like"/>
    <property type="match status" value="1"/>
</dbReference>